<evidence type="ECO:0000313" key="12">
    <source>
        <dbReference type="EMBL" id="GBE61717.1"/>
    </source>
</evidence>
<keyword evidence="13" id="KW-1185">Reference proteome</keyword>
<reference evidence="12 13" key="1">
    <citation type="journal article" date="2017" name="BMC Genomics">
        <title>Whole-genome assembly of Babesia ovata and comparative genomics between closely related pathogens.</title>
        <authorList>
            <person name="Yamagishi J."/>
            <person name="Asada M."/>
            <person name="Hakimi H."/>
            <person name="Tanaka T.Q."/>
            <person name="Sugimoto C."/>
            <person name="Kawazu S."/>
        </authorList>
    </citation>
    <scope>NUCLEOTIDE SEQUENCE [LARGE SCALE GENOMIC DNA]</scope>
    <source>
        <strain evidence="12 13">Miyake</strain>
    </source>
</reference>
<dbReference type="InterPro" id="IPR002305">
    <property type="entry name" value="aa-tRNA-synth_Ic"/>
</dbReference>
<accession>A0A2H6KFF2</accession>
<evidence type="ECO:0000256" key="8">
    <source>
        <dbReference type="ARBA" id="ARBA00023146"/>
    </source>
</evidence>
<comment type="similarity">
    <text evidence="2 11">Belongs to the class-I aminoacyl-tRNA synthetase family.</text>
</comment>
<proteinExistence type="inferred from homology"/>
<sequence>MSRVFASPLHGGLEFDGEEECYRTSTGFEFHPGSCAAKNSIRERLNAHFAASLSEPRIPVAEAVERACKLSVECIKAEELQALLERKDYVPISYDGFEPSGRMHIAQGICKAHKVNELKKMGIRSVMWIADWFAVLNDKLGGDWANIRLVGEYFKHVWRASGMDMSAVKFLWASEEINKNADLYWRLVMDISRSFNITRFKRCSEALGRAEGDNRPAASLLYPAMQCADIFYIGADICQLGLDQRKINMLAREYCELKNVGARPIIMSHHMMPSLAHQGGKMSKSIPNSAIFMEDTEAEVNAKIKSAWCPEKEVTDNPCIAYFDLIVFPQFKTVTIPRKPKNGGKRSVALIQTTTNDGGLVHNRVSAHLNNRAGDVTYDSQEKLEEDYKSGALHPADLKPALASYINRLLQPVRDYFQNNPEASKLAKQVAELQKLKTQAEEKDKQ</sequence>
<evidence type="ECO:0000256" key="11">
    <source>
        <dbReference type="RuleBase" id="RU363036"/>
    </source>
</evidence>
<name>A0A2H6KFF2_9APIC</name>
<comment type="function">
    <text evidence="1">Catalyzes the attachment of tyrosine to tRNA(Tyr) in a two-step reaction: tyrosine is first activated by ATP to form Tyr-AMP and then transferred to the acceptor end of tRNA(Tyr).</text>
</comment>
<dbReference type="Pfam" id="PF00579">
    <property type="entry name" value="tRNA-synt_1b"/>
    <property type="match status" value="1"/>
</dbReference>
<gene>
    <name evidence="12" type="ORF">BOVATA_032100</name>
</gene>
<dbReference type="InterPro" id="IPR014729">
    <property type="entry name" value="Rossmann-like_a/b/a_fold"/>
</dbReference>
<evidence type="ECO:0000256" key="9">
    <source>
        <dbReference type="ARBA" id="ARBA00033323"/>
    </source>
</evidence>
<dbReference type="InterPro" id="IPR023617">
    <property type="entry name" value="Tyr-tRNA-ligase_arc/euk-type"/>
</dbReference>
<dbReference type="Proteomes" id="UP000236319">
    <property type="component" value="Unassembled WGS sequence"/>
</dbReference>
<evidence type="ECO:0000256" key="4">
    <source>
        <dbReference type="ARBA" id="ARBA00022598"/>
    </source>
</evidence>
<keyword evidence="4 11" id="KW-0436">Ligase</keyword>
<keyword evidence="8 11" id="KW-0030">Aminoacyl-tRNA synthetase</keyword>
<comment type="catalytic activity">
    <reaction evidence="10">
        <text>tRNA(Tyr) + L-tyrosine + ATP = L-tyrosyl-tRNA(Tyr) + AMP + diphosphate + H(+)</text>
        <dbReference type="Rhea" id="RHEA:10220"/>
        <dbReference type="Rhea" id="RHEA-COMP:9706"/>
        <dbReference type="Rhea" id="RHEA-COMP:9707"/>
        <dbReference type="ChEBI" id="CHEBI:15378"/>
        <dbReference type="ChEBI" id="CHEBI:30616"/>
        <dbReference type="ChEBI" id="CHEBI:33019"/>
        <dbReference type="ChEBI" id="CHEBI:58315"/>
        <dbReference type="ChEBI" id="CHEBI:78442"/>
        <dbReference type="ChEBI" id="CHEBI:78536"/>
        <dbReference type="ChEBI" id="CHEBI:456215"/>
        <dbReference type="EC" id="6.1.1.1"/>
    </reaction>
</comment>
<comment type="caution">
    <text evidence="12">The sequence shown here is derived from an EMBL/GenBank/DDBJ whole genome shotgun (WGS) entry which is preliminary data.</text>
</comment>
<evidence type="ECO:0000313" key="13">
    <source>
        <dbReference type="Proteomes" id="UP000236319"/>
    </source>
</evidence>
<keyword evidence="7 11" id="KW-0648">Protein biosynthesis</keyword>
<dbReference type="SUPFAM" id="SSF52374">
    <property type="entry name" value="Nucleotidylyl transferase"/>
    <property type="match status" value="1"/>
</dbReference>
<dbReference type="VEuPathDB" id="PiroplasmaDB:BOVATA_032100"/>
<evidence type="ECO:0000256" key="5">
    <source>
        <dbReference type="ARBA" id="ARBA00022741"/>
    </source>
</evidence>
<dbReference type="FunFam" id="3.40.50.620:FF:000085">
    <property type="entry name" value="Tyrosine--tRNA ligase 1 cytoplasmic"/>
    <property type="match status" value="1"/>
</dbReference>
<evidence type="ECO:0000256" key="3">
    <source>
        <dbReference type="ARBA" id="ARBA00013160"/>
    </source>
</evidence>
<evidence type="ECO:0000256" key="10">
    <source>
        <dbReference type="ARBA" id="ARBA00048248"/>
    </source>
</evidence>
<evidence type="ECO:0000256" key="7">
    <source>
        <dbReference type="ARBA" id="ARBA00022917"/>
    </source>
</evidence>
<dbReference type="GO" id="GO:0004831">
    <property type="term" value="F:tyrosine-tRNA ligase activity"/>
    <property type="evidence" value="ECO:0007669"/>
    <property type="project" value="UniProtKB-EC"/>
</dbReference>
<dbReference type="GO" id="GO:0006437">
    <property type="term" value="P:tyrosyl-tRNA aminoacylation"/>
    <property type="evidence" value="ECO:0007669"/>
    <property type="project" value="TreeGrafter"/>
</dbReference>
<dbReference type="Gene3D" id="3.40.50.620">
    <property type="entry name" value="HUPs"/>
    <property type="match status" value="2"/>
</dbReference>
<keyword evidence="6 11" id="KW-0067">ATP-binding</keyword>
<dbReference type="GO" id="GO:0005737">
    <property type="term" value="C:cytoplasm"/>
    <property type="evidence" value="ECO:0007669"/>
    <property type="project" value="TreeGrafter"/>
</dbReference>
<keyword evidence="5 11" id="KW-0547">Nucleotide-binding</keyword>
<dbReference type="GeneID" id="39875487"/>
<dbReference type="InterPro" id="IPR050489">
    <property type="entry name" value="Tyr-tRNA_synthase"/>
</dbReference>
<dbReference type="RefSeq" id="XP_028867960.1">
    <property type="nucleotide sequence ID" value="XM_029012127.1"/>
</dbReference>
<dbReference type="GO" id="GO:0005524">
    <property type="term" value="F:ATP binding"/>
    <property type="evidence" value="ECO:0007669"/>
    <property type="project" value="UniProtKB-KW"/>
</dbReference>
<evidence type="ECO:0000256" key="2">
    <source>
        <dbReference type="ARBA" id="ARBA00005594"/>
    </source>
</evidence>
<dbReference type="PANTHER" id="PTHR46264">
    <property type="entry name" value="TYROSINE-TRNA LIGASE"/>
    <property type="match status" value="1"/>
</dbReference>
<protein>
    <recommendedName>
        <fullName evidence="3">tyrosine--tRNA ligase</fullName>
        <ecNumber evidence="3">6.1.1.1</ecNumber>
    </recommendedName>
    <alternativeName>
        <fullName evidence="9">Tyrosyl-tRNA synthetase</fullName>
    </alternativeName>
</protein>
<evidence type="ECO:0000256" key="6">
    <source>
        <dbReference type="ARBA" id="ARBA00022840"/>
    </source>
</evidence>
<dbReference type="EMBL" id="BDSA01000003">
    <property type="protein sequence ID" value="GBE61717.1"/>
    <property type="molecule type" value="Genomic_DNA"/>
</dbReference>
<dbReference type="AlphaFoldDB" id="A0A2H6KFF2"/>
<dbReference type="OrthoDB" id="197206at2759"/>
<evidence type="ECO:0000256" key="1">
    <source>
        <dbReference type="ARBA" id="ARBA00002025"/>
    </source>
</evidence>
<dbReference type="PANTHER" id="PTHR46264:SF4">
    <property type="entry name" value="TYROSINE--TRNA LIGASE, CYTOPLASMIC"/>
    <property type="match status" value="1"/>
</dbReference>
<organism evidence="12 13">
    <name type="scientific">Babesia ovata</name>
    <dbReference type="NCBI Taxonomy" id="189622"/>
    <lineage>
        <taxon>Eukaryota</taxon>
        <taxon>Sar</taxon>
        <taxon>Alveolata</taxon>
        <taxon>Apicomplexa</taxon>
        <taxon>Aconoidasida</taxon>
        <taxon>Piroplasmida</taxon>
        <taxon>Babesiidae</taxon>
        <taxon>Babesia</taxon>
    </lineage>
</organism>
<dbReference type="NCBIfam" id="NF006330">
    <property type="entry name" value="PRK08560.1"/>
    <property type="match status" value="1"/>
</dbReference>
<dbReference type="EC" id="6.1.1.1" evidence="3"/>
<dbReference type="PIRSF" id="PIRSF006588">
    <property type="entry name" value="TyrRS_arch_euk"/>
    <property type="match status" value="1"/>
</dbReference>